<evidence type="ECO:0000256" key="3">
    <source>
        <dbReference type="ARBA" id="ARBA00022741"/>
    </source>
</evidence>
<dbReference type="Gene3D" id="2.40.50.100">
    <property type="match status" value="1"/>
</dbReference>
<dbReference type="InterPro" id="IPR047641">
    <property type="entry name" value="ABC_transpr_MalK/UgpC-like"/>
</dbReference>
<dbReference type="CDD" id="cd03301">
    <property type="entry name" value="ABC_MalK_N"/>
    <property type="match status" value="1"/>
</dbReference>
<dbReference type="Pfam" id="PF08402">
    <property type="entry name" value="TOBE_2"/>
    <property type="match status" value="1"/>
</dbReference>
<dbReference type="SUPFAM" id="SSF52540">
    <property type="entry name" value="P-loop containing nucleoside triphosphate hydrolases"/>
    <property type="match status" value="1"/>
</dbReference>
<dbReference type="InterPro" id="IPR013611">
    <property type="entry name" value="Transp-assoc_OB_typ2"/>
</dbReference>
<evidence type="ECO:0000313" key="6">
    <source>
        <dbReference type="EMBL" id="MEK8024500.1"/>
    </source>
</evidence>
<feature type="domain" description="ABC transporter" evidence="5">
    <location>
        <begin position="4"/>
        <end position="235"/>
    </location>
</feature>
<sequence length="369" mass="39893">MASVSFRNVQKTYGGKVKVLHGVGFDIRDGEFVVLVGPSGCGKSTLLRMLAGLEEISGGEIAIDDTVVNDLESKDRDIAMVFQSYALYPHMTVRENMGFSLRLRKAEAAMTAQRVAHAARILNLDHLLERYPRELSGGQRQRVAMGRAIVRDPKVFLFDEPLSNLDAKLRVAMRAEIKALHQRLKTTTVYVTHDQIEAMTMADRIVVMHDGIIEQIGTPLELFDRPGNLFVAQFIGSPAMNVLPGTLRRVDGPGAMRDVVEACGALWPLAATGAGQGQPGQAVHYGVRPSDLTLADSGIPARVVVVEPTGAETELLVEVGEPGGDAGARQQLTVVLHGRTEAQPGDVVHLAIDAPRTHLFDSGSGQRLN</sequence>
<keyword evidence="3" id="KW-0547">Nucleotide-binding</keyword>
<dbReference type="PROSITE" id="PS50893">
    <property type="entry name" value="ABC_TRANSPORTER_2"/>
    <property type="match status" value="1"/>
</dbReference>
<keyword evidence="1" id="KW-0813">Transport</keyword>
<dbReference type="SMART" id="SM00382">
    <property type="entry name" value="AAA"/>
    <property type="match status" value="1"/>
</dbReference>
<dbReference type="NCBIfam" id="NF008653">
    <property type="entry name" value="PRK11650.1"/>
    <property type="match status" value="1"/>
</dbReference>
<dbReference type="InterPro" id="IPR017871">
    <property type="entry name" value="ABC_transporter-like_CS"/>
</dbReference>
<dbReference type="EMBL" id="JBBUTF010000002">
    <property type="protein sequence ID" value="MEK8024500.1"/>
    <property type="molecule type" value="Genomic_DNA"/>
</dbReference>
<dbReference type="SUPFAM" id="SSF50331">
    <property type="entry name" value="MOP-like"/>
    <property type="match status" value="1"/>
</dbReference>
<comment type="caution">
    <text evidence="6">The sequence shown here is derived from an EMBL/GenBank/DDBJ whole genome shotgun (WGS) entry which is preliminary data.</text>
</comment>
<dbReference type="InterPro" id="IPR015855">
    <property type="entry name" value="ABC_transpr_MalK-like"/>
</dbReference>
<dbReference type="InterPro" id="IPR003593">
    <property type="entry name" value="AAA+_ATPase"/>
</dbReference>
<reference evidence="6 7" key="1">
    <citation type="submission" date="2024-04" db="EMBL/GenBank/DDBJ databases">
        <title>Novel species of the genus Ideonella isolated from streams.</title>
        <authorList>
            <person name="Lu H."/>
        </authorList>
    </citation>
    <scope>NUCLEOTIDE SEQUENCE [LARGE SCALE GENOMIC DNA]</scope>
    <source>
        <strain evidence="6 7">BYS139W</strain>
    </source>
</reference>
<dbReference type="InterPro" id="IPR003439">
    <property type="entry name" value="ABC_transporter-like_ATP-bd"/>
</dbReference>
<evidence type="ECO:0000256" key="2">
    <source>
        <dbReference type="ARBA" id="ARBA00022475"/>
    </source>
</evidence>
<keyword evidence="4 6" id="KW-0067">ATP-binding</keyword>
<keyword evidence="2" id="KW-1003">Cell membrane</keyword>
<dbReference type="PANTHER" id="PTHR43875:SF10">
    <property type="entry name" value="BLL2173 PROTEIN"/>
    <property type="match status" value="1"/>
</dbReference>
<protein>
    <submittedName>
        <fullName evidence="6">Sn-glycerol-3-phosphate ABC transporter ATP-binding protein UgpC</fullName>
    </submittedName>
</protein>
<evidence type="ECO:0000259" key="5">
    <source>
        <dbReference type="PROSITE" id="PS50893"/>
    </source>
</evidence>
<keyword evidence="7" id="KW-1185">Reference proteome</keyword>
<gene>
    <name evidence="6" type="primary">ugpC</name>
    <name evidence="6" type="ORF">AACH11_00785</name>
</gene>
<name>A0ABU9B6S2_9BURK</name>
<dbReference type="PANTHER" id="PTHR43875">
    <property type="entry name" value="MALTODEXTRIN IMPORT ATP-BINDING PROTEIN MSMX"/>
    <property type="match status" value="1"/>
</dbReference>
<accession>A0ABU9B6S2</accession>
<dbReference type="GO" id="GO:0005524">
    <property type="term" value="F:ATP binding"/>
    <property type="evidence" value="ECO:0007669"/>
    <property type="project" value="UniProtKB-KW"/>
</dbReference>
<evidence type="ECO:0000313" key="7">
    <source>
        <dbReference type="Proteomes" id="UP001368500"/>
    </source>
</evidence>
<dbReference type="InterPro" id="IPR012340">
    <property type="entry name" value="NA-bd_OB-fold"/>
</dbReference>
<keyword evidence="2" id="KW-0472">Membrane</keyword>
<dbReference type="Pfam" id="PF00005">
    <property type="entry name" value="ABC_tran"/>
    <property type="match status" value="1"/>
</dbReference>
<dbReference type="InterPro" id="IPR008995">
    <property type="entry name" value="Mo/tungstate-bd_C_term_dom"/>
</dbReference>
<evidence type="ECO:0000256" key="1">
    <source>
        <dbReference type="ARBA" id="ARBA00022448"/>
    </source>
</evidence>
<proteinExistence type="predicted"/>
<dbReference type="Proteomes" id="UP001368500">
    <property type="component" value="Unassembled WGS sequence"/>
</dbReference>
<dbReference type="RefSeq" id="WP_341372284.1">
    <property type="nucleotide sequence ID" value="NZ_JBBUTF010000002.1"/>
</dbReference>
<organism evidence="6 7">
    <name type="scientific">Pseudaquabacterium rugosum</name>
    <dbReference type="NCBI Taxonomy" id="2984194"/>
    <lineage>
        <taxon>Bacteria</taxon>
        <taxon>Pseudomonadati</taxon>
        <taxon>Pseudomonadota</taxon>
        <taxon>Betaproteobacteria</taxon>
        <taxon>Burkholderiales</taxon>
        <taxon>Sphaerotilaceae</taxon>
        <taxon>Pseudaquabacterium</taxon>
    </lineage>
</organism>
<dbReference type="Gene3D" id="3.40.50.300">
    <property type="entry name" value="P-loop containing nucleotide triphosphate hydrolases"/>
    <property type="match status" value="1"/>
</dbReference>
<dbReference type="PROSITE" id="PS00211">
    <property type="entry name" value="ABC_TRANSPORTER_1"/>
    <property type="match status" value="1"/>
</dbReference>
<dbReference type="InterPro" id="IPR027417">
    <property type="entry name" value="P-loop_NTPase"/>
</dbReference>
<evidence type="ECO:0000256" key="4">
    <source>
        <dbReference type="ARBA" id="ARBA00022840"/>
    </source>
</evidence>
<dbReference type="Gene3D" id="2.40.50.140">
    <property type="entry name" value="Nucleic acid-binding proteins"/>
    <property type="match status" value="1"/>
</dbReference>